<dbReference type="GO" id="GO:0006048">
    <property type="term" value="P:UDP-N-acetylglucosamine biosynthetic process"/>
    <property type="evidence" value="ECO:0007669"/>
    <property type="project" value="UniProtKB-UniRule"/>
</dbReference>
<dbReference type="FunFam" id="3.40.630.30:FF:000048">
    <property type="entry name" value="Glucosamine 6-phosphate N-acetyltransferase"/>
    <property type="match status" value="1"/>
</dbReference>
<evidence type="ECO:0000256" key="6">
    <source>
        <dbReference type="ARBA" id="ARBA00023136"/>
    </source>
</evidence>
<evidence type="ECO:0000256" key="7">
    <source>
        <dbReference type="ARBA" id="ARBA00023315"/>
    </source>
</evidence>
<reference evidence="10 11" key="1">
    <citation type="submission" date="2018-11" db="EMBL/GenBank/DDBJ databases">
        <title>Genome sequence of Saitozyma podzolica DSM 27192.</title>
        <authorList>
            <person name="Aliyu H."/>
            <person name="Gorte O."/>
            <person name="Ochsenreither K."/>
        </authorList>
    </citation>
    <scope>NUCLEOTIDE SEQUENCE [LARGE SCALE GENOMIC DNA]</scope>
    <source>
        <strain evidence="10 11">DSM 27192</strain>
    </source>
</reference>
<dbReference type="UniPathway" id="UPA00113">
    <property type="reaction ID" value="UER00529"/>
</dbReference>
<dbReference type="OrthoDB" id="10039976at2759"/>
<accession>A0A427YWB3</accession>
<comment type="subcellular location">
    <subcellularLocation>
        <location evidence="1">Endomembrane system</location>
        <topology evidence="1">Peripheral membrane protein</topology>
    </subcellularLocation>
    <subcellularLocation>
        <location evidence="2">Endoplasmic reticulum membrane</location>
    </subcellularLocation>
</comment>
<keyword evidence="11" id="KW-1185">Reference proteome</keyword>
<feature type="domain" description="N-acetyltransferase" evidence="9">
    <location>
        <begin position="88"/>
        <end position="236"/>
    </location>
</feature>
<proteinExistence type="inferred from homology"/>
<keyword evidence="6" id="KW-0472">Membrane</keyword>
<dbReference type="PANTHER" id="PTHR13355:SF11">
    <property type="entry name" value="GLUCOSAMINE 6-PHOSPHATE N-ACETYLTRANSFERASE"/>
    <property type="match status" value="1"/>
</dbReference>
<dbReference type="Proteomes" id="UP000279259">
    <property type="component" value="Unassembled WGS sequence"/>
</dbReference>
<gene>
    <name evidence="10" type="ORF">EHS25_000464</name>
</gene>
<evidence type="ECO:0000256" key="8">
    <source>
        <dbReference type="RuleBase" id="RU365086"/>
    </source>
</evidence>
<dbReference type="Gene3D" id="3.40.630.30">
    <property type="match status" value="1"/>
</dbReference>
<dbReference type="AlphaFoldDB" id="A0A427YWB3"/>
<evidence type="ECO:0000256" key="4">
    <source>
        <dbReference type="ARBA" id="ARBA00022679"/>
    </source>
</evidence>
<evidence type="ECO:0000313" key="11">
    <source>
        <dbReference type="Proteomes" id="UP000279259"/>
    </source>
</evidence>
<dbReference type="SUPFAM" id="SSF55729">
    <property type="entry name" value="Acyl-CoA N-acyltransferases (Nat)"/>
    <property type="match status" value="1"/>
</dbReference>
<comment type="catalytic activity">
    <reaction evidence="8">
        <text>D-glucosamine 6-phosphate + acetyl-CoA = N-acetyl-D-glucosamine 6-phosphate + CoA + H(+)</text>
        <dbReference type="Rhea" id="RHEA:10292"/>
        <dbReference type="ChEBI" id="CHEBI:15378"/>
        <dbReference type="ChEBI" id="CHEBI:57287"/>
        <dbReference type="ChEBI" id="CHEBI:57288"/>
        <dbReference type="ChEBI" id="CHEBI:57513"/>
        <dbReference type="ChEBI" id="CHEBI:58725"/>
        <dbReference type="EC" id="2.3.1.4"/>
    </reaction>
</comment>
<dbReference type="GO" id="GO:0005789">
    <property type="term" value="C:endoplasmic reticulum membrane"/>
    <property type="evidence" value="ECO:0007669"/>
    <property type="project" value="UniProtKB-SubCell"/>
</dbReference>
<evidence type="ECO:0000256" key="5">
    <source>
        <dbReference type="ARBA" id="ARBA00022824"/>
    </source>
</evidence>
<comment type="caution">
    <text evidence="10">The sequence shown here is derived from an EMBL/GenBank/DDBJ whole genome shotgun (WGS) entry which is preliminary data.</text>
</comment>
<dbReference type="CDD" id="cd04301">
    <property type="entry name" value="NAT_SF"/>
    <property type="match status" value="1"/>
</dbReference>
<dbReference type="STRING" id="1890683.A0A427YWB3"/>
<keyword evidence="4 8" id="KW-0808">Transferase</keyword>
<keyword evidence="5" id="KW-0256">Endoplasmic reticulum</keyword>
<keyword evidence="7 8" id="KW-0012">Acyltransferase</keyword>
<evidence type="ECO:0000259" key="9">
    <source>
        <dbReference type="PROSITE" id="PS51186"/>
    </source>
</evidence>
<evidence type="ECO:0000313" key="10">
    <source>
        <dbReference type="EMBL" id="RSH95377.1"/>
    </source>
</evidence>
<dbReference type="EMBL" id="RSCD01000001">
    <property type="protein sequence ID" value="RSH95377.1"/>
    <property type="molecule type" value="Genomic_DNA"/>
</dbReference>
<comment type="similarity">
    <text evidence="8">Belongs to the acetyltransferase family. GNA1 subfamily.</text>
</comment>
<dbReference type="InterPro" id="IPR000182">
    <property type="entry name" value="GNAT_dom"/>
</dbReference>
<dbReference type="GO" id="GO:0004343">
    <property type="term" value="F:glucosamine 6-phosphate N-acetyltransferase activity"/>
    <property type="evidence" value="ECO:0007669"/>
    <property type="project" value="UniProtKB-UniRule"/>
</dbReference>
<dbReference type="InterPro" id="IPR016181">
    <property type="entry name" value="Acyl_CoA_acyltransferase"/>
</dbReference>
<organism evidence="10 11">
    <name type="scientific">Saitozyma podzolica</name>
    <dbReference type="NCBI Taxonomy" id="1890683"/>
    <lineage>
        <taxon>Eukaryota</taxon>
        <taxon>Fungi</taxon>
        <taxon>Dikarya</taxon>
        <taxon>Basidiomycota</taxon>
        <taxon>Agaricomycotina</taxon>
        <taxon>Tremellomycetes</taxon>
        <taxon>Tremellales</taxon>
        <taxon>Trimorphomycetaceae</taxon>
        <taxon>Saitozyma</taxon>
    </lineage>
</organism>
<dbReference type="Pfam" id="PF00583">
    <property type="entry name" value="Acetyltransf_1"/>
    <property type="match status" value="1"/>
</dbReference>
<dbReference type="InterPro" id="IPR039143">
    <property type="entry name" value="GNPNAT1-like"/>
</dbReference>
<comment type="pathway">
    <text evidence="8">Nucleotide-sugar biosynthesis; UDP-N-acetyl-alpha-D-glucosamine biosynthesis; N-acetyl-alpha-D-glucosamine 1-phosphate from alpha-D-glucosamine 6-phosphate (route I): step 1/2.</text>
</comment>
<comment type="subunit">
    <text evidence="3">Homodimer.</text>
</comment>
<evidence type="ECO:0000256" key="1">
    <source>
        <dbReference type="ARBA" id="ARBA00004184"/>
    </source>
</evidence>
<protein>
    <recommendedName>
        <fullName evidence="8">Glucosamine 6-phosphate N-acetyltransferase</fullName>
        <ecNumber evidence="8">2.3.1.4</ecNumber>
    </recommendedName>
</protein>
<dbReference type="EC" id="2.3.1.4" evidence="8"/>
<sequence length="245" mass="26751">MNTARGTCTIALALFTLFLTVILVGIPTIILAVPVLGNSSGRLEFTPPGSVNRSCSGAPQGPRLAKMQLLFEPTTIPSHCHAQLESDLLLRPLAADDDARGHLELLSVLTVAPNLADGKYRETFDLLRACPTTYFTIVIVQKSTDKVVACGTIFVERKFVRSAGLVGHIEDIAVSKTMQGRKLGLKIINTLEEIGRGQGCYKIILDCSKDNIPFYEKCGFKHKEFQMVRYMADPGPSRSPTSSRL</sequence>
<dbReference type="PROSITE" id="PS51186">
    <property type="entry name" value="GNAT"/>
    <property type="match status" value="1"/>
</dbReference>
<dbReference type="PANTHER" id="PTHR13355">
    <property type="entry name" value="GLUCOSAMINE 6-PHOSPHATE N-ACETYLTRANSFERASE"/>
    <property type="match status" value="1"/>
</dbReference>
<evidence type="ECO:0000256" key="3">
    <source>
        <dbReference type="ARBA" id="ARBA00011738"/>
    </source>
</evidence>
<evidence type="ECO:0000256" key="2">
    <source>
        <dbReference type="ARBA" id="ARBA00004586"/>
    </source>
</evidence>
<name>A0A427YWB3_9TREE</name>